<name>A0A5J9USL6_9POAL</name>
<feature type="non-terminal residue" evidence="2">
    <location>
        <position position="1"/>
    </location>
</feature>
<evidence type="ECO:0000256" key="1">
    <source>
        <dbReference type="SAM" id="MobiDB-lite"/>
    </source>
</evidence>
<proteinExistence type="predicted"/>
<accession>A0A5J9USL6</accession>
<organism evidence="2 3">
    <name type="scientific">Eragrostis curvula</name>
    <name type="common">weeping love grass</name>
    <dbReference type="NCBI Taxonomy" id="38414"/>
    <lineage>
        <taxon>Eukaryota</taxon>
        <taxon>Viridiplantae</taxon>
        <taxon>Streptophyta</taxon>
        <taxon>Embryophyta</taxon>
        <taxon>Tracheophyta</taxon>
        <taxon>Spermatophyta</taxon>
        <taxon>Magnoliopsida</taxon>
        <taxon>Liliopsida</taxon>
        <taxon>Poales</taxon>
        <taxon>Poaceae</taxon>
        <taxon>PACMAD clade</taxon>
        <taxon>Chloridoideae</taxon>
        <taxon>Eragrostideae</taxon>
        <taxon>Eragrostidinae</taxon>
        <taxon>Eragrostis</taxon>
    </lineage>
</organism>
<sequence>MAGRRPPVPTPVTSSSFPSLPTPAPSSSFPPLPASFYAAALAAAGAPDLGAAAAAQPPGAPDPAAATAKLGHLGRAGRRRAAIAMRATHGRRRAAVARPPPRCRRWGPSWTGNPGPAAAPPQVDFSPVAALPPRGLASPTPSRFTYAGLGMPPELVTATPPPPSADTALASALLAVKAEALAAQERVHVAALAWDRERTVVDALARRVAETEHYMLLSAGVGWGVVLADVAVVGVRVVALVGAMGPAEGLPPRLLLPGVLPAHPSATHGQGVSRCGRSSLQAAGVALHTSPWPCSLALLDLCPGLLPHRLASLCPGWGGGTRRRWPSPSAPCS</sequence>
<comment type="caution">
    <text evidence="2">The sequence shown here is derived from an EMBL/GenBank/DDBJ whole genome shotgun (WGS) entry which is preliminary data.</text>
</comment>
<feature type="region of interest" description="Disordered" evidence="1">
    <location>
        <begin position="87"/>
        <end position="108"/>
    </location>
</feature>
<feature type="compositionally biased region" description="Pro residues" evidence="1">
    <location>
        <begin position="1"/>
        <end position="10"/>
    </location>
</feature>
<feature type="compositionally biased region" description="Basic residues" evidence="1">
    <location>
        <begin position="88"/>
        <end position="105"/>
    </location>
</feature>
<dbReference type="Proteomes" id="UP000324897">
    <property type="component" value="Chromosome 2"/>
</dbReference>
<dbReference type="Gramene" id="TVU26849">
    <property type="protein sequence ID" value="TVU26849"/>
    <property type="gene ID" value="EJB05_29417"/>
</dbReference>
<protein>
    <submittedName>
        <fullName evidence="2">Uncharacterized protein</fullName>
    </submittedName>
</protein>
<dbReference type="EMBL" id="RWGY01000013">
    <property type="protein sequence ID" value="TVU26849.1"/>
    <property type="molecule type" value="Genomic_DNA"/>
</dbReference>
<gene>
    <name evidence="2" type="ORF">EJB05_29417</name>
</gene>
<evidence type="ECO:0000313" key="3">
    <source>
        <dbReference type="Proteomes" id="UP000324897"/>
    </source>
</evidence>
<reference evidence="2 3" key="1">
    <citation type="journal article" date="2019" name="Sci. Rep.">
        <title>A high-quality genome of Eragrostis curvula grass provides insights into Poaceae evolution and supports new strategies to enhance forage quality.</title>
        <authorList>
            <person name="Carballo J."/>
            <person name="Santos B.A.C.M."/>
            <person name="Zappacosta D."/>
            <person name="Garbus I."/>
            <person name="Selva J.P."/>
            <person name="Gallo C.A."/>
            <person name="Diaz A."/>
            <person name="Albertini E."/>
            <person name="Caccamo M."/>
            <person name="Echenique V."/>
        </authorList>
    </citation>
    <scope>NUCLEOTIDE SEQUENCE [LARGE SCALE GENOMIC DNA]</scope>
    <source>
        <strain evidence="3">cv. Victoria</strain>
        <tissue evidence="2">Leaf</tissue>
    </source>
</reference>
<evidence type="ECO:0000313" key="2">
    <source>
        <dbReference type="EMBL" id="TVU26849.1"/>
    </source>
</evidence>
<keyword evidence="3" id="KW-1185">Reference proteome</keyword>
<dbReference type="AlphaFoldDB" id="A0A5J9USL6"/>
<feature type="region of interest" description="Disordered" evidence="1">
    <location>
        <begin position="1"/>
        <end position="28"/>
    </location>
</feature>